<dbReference type="RefSeq" id="WP_021030267.1">
    <property type="nucleotide sequence ID" value="NZ_KI391953.1"/>
</dbReference>
<protein>
    <submittedName>
        <fullName evidence="2">Uncharacterized protein</fullName>
    </submittedName>
</protein>
<dbReference type="STRING" id="679197.HMPREF9336_04185"/>
<proteinExistence type="predicted"/>
<comment type="caution">
    <text evidence="2">The sequence shown here is derived from an EMBL/GenBank/DDBJ whole genome shotgun (WGS) entry which is preliminary data.</text>
</comment>
<dbReference type="OrthoDB" id="9998027at2"/>
<dbReference type="AlphaFoldDB" id="U1N548"/>
<reference evidence="2 3" key="1">
    <citation type="journal article" date="2011" name="Stand. Genomic Sci.">
        <title>High quality draft genome sequence of Segniliparus rugosus CDC 945(T)= (ATCC BAA-974(T)).</title>
        <authorList>
            <person name="Earl A.M."/>
            <person name="Desjardins C.A."/>
            <person name="Fitzgerald M.G."/>
            <person name="Arachchi H.M."/>
            <person name="Zeng Q."/>
            <person name="Mehta T."/>
            <person name="Griggs A."/>
            <person name="Birren B.W."/>
            <person name="Toney N.C."/>
            <person name="Carr J."/>
            <person name="Posey J."/>
            <person name="Butler W.R."/>
        </authorList>
    </citation>
    <scope>NUCLEOTIDE SEQUENCE [LARGE SCALE GENOMIC DNA]</scope>
    <source>
        <strain evidence="3">ATCC BAA-974 / DSM 45345 / CCUG 50838 / CIP 108380 / JCM 13579 / CDC 945</strain>
    </source>
</reference>
<keyword evidence="3" id="KW-1185">Reference proteome</keyword>
<evidence type="ECO:0000313" key="2">
    <source>
        <dbReference type="EMBL" id="ERG69294.1"/>
    </source>
</evidence>
<feature type="compositionally biased region" description="Pro residues" evidence="1">
    <location>
        <begin position="126"/>
        <end position="152"/>
    </location>
</feature>
<dbReference type="HOGENOM" id="CLU_1776133_0_0_11"/>
<feature type="region of interest" description="Disordered" evidence="1">
    <location>
        <begin position="45"/>
        <end position="158"/>
    </location>
</feature>
<accession>U1N548</accession>
<name>U1N548_SEGRC</name>
<dbReference type="Proteomes" id="UP000004816">
    <property type="component" value="Unassembled WGS sequence"/>
</dbReference>
<feature type="compositionally biased region" description="Pro residues" evidence="1">
    <location>
        <begin position="97"/>
        <end position="106"/>
    </location>
</feature>
<evidence type="ECO:0000256" key="1">
    <source>
        <dbReference type="SAM" id="MobiDB-lite"/>
    </source>
</evidence>
<dbReference type="EMBL" id="ACZI02000002">
    <property type="protein sequence ID" value="ERG69294.1"/>
    <property type="molecule type" value="Genomic_DNA"/>
</dbReference>
<gene>
    <name evidence="2" type="ORF">HMPREF9336_04185</name>
</gene>
<sequence>MVYGAGRYGYRDVGPRVKRYGHVEDPEDEQIDPMVLEAEREKAEQFRKAMDSAGAQSRMSRRWTPEGIVYETASSKTGEKPATLPDGGLDMSEDFPDPPPPPPPWNPATADLTGHWPAPSSAWPTDPNPRSVPSPHGPPPSFPGMPPPPPRGPFGGAR</sequence>
<evidence type="ECO:0000313" key="3">
    <source>
        <dbReference type="Proteomes" id="UP000004816"/>
    </source>
</evidence>
<organism evidence="2 3">
    <name type="scientific">Segniliparus rugosus (strain ATCC BAA-974 / DSM 45345 / CCUG 50838 / CIP 108380 / JCM 13579 / CDC 945)</name>
    <dbReference type="NCBI Taxonomy" id="679197"/>
    <lineage>
        <taxon>Bacteria</taxon>
        <taxon>Bacillati</taxon>
        <taxon>Actinomycetota</taxon>
        <taxon>Actinomycetes</taxon>
        <taxon>Mycobacteriales</taxon>
        <taxon>Segniliparaceae</taxon>
        <taxon>Segniliparus</taxon>
    </lineage>
</organism>